<dbReference type="PANTHER" id="PTHR43675">
    <property type="entry name" value="ARSENITE METHYLTRANSFERASE"/>
    <property type="match status" value="1"/>
</dbReference>
<evidence type="ECO:0000256" key="7">
    <source>
        <dbReference type="ARBA" id="ARBA00047943"/>
    </source>
</evidence>
<dbReference type="GO" id="GO:0030791">
    <property type="term" value="F:arsenite methyltransferase activity"/>
    <property type="evidence" value="ECO:0007669"/>
    <property type="project" value="UniProtKB-EC"/>
</dbReference>
<feature type="domain" description="Methyltransferase" evidence="9">
    <location>
        <begin position="81"/>
        <end position="226"/>
    </location>
</feature>
<dbReference type="EMBL" id="FPIW01000009">
    <property type="protein sequence ID" value="SFW32411.1"/>
    <property type="molecule type" value="Genomic_DNA"/>
</dbReference>
<accession>A0AA94HSC3</accession>
<dbReference type="PANTHER" id="PTHR43675:SF8">
    <property type="entry name" value="ARSENITE METHYLTRANSFERASE"/>
    <property type="match status" value="1"/>
</dbReference>
<proteinExistence type="inferred from homology"/>
<dbReference type="InterPro" id="IPR025714">
    <property type="entry name" value="Methyltranfer_dom"/>
</dbReference>
<evidence type="ECO:0000256" key="5">
    <source>
        <dbReference type="ARBA" id="ARBA00034545"/>
    </source>
</evidence>
<dbReference type="EC" id="2.1.1.137" evidence="4"/>
<comment type="similarity">
    <text evidence="3">Belongs to the methyltransferase superfamily. Arsenite methyltransferase family.</text>
</comment>
<evidence type="ECO:0000256" key="6">
    <source>
        <dbReference type="ARBA" id="ARBA00047941"/>
    </source>
</evidence>
<evidence type="ECO:0000256" key="4">
    <source>
        <dbReference type="ARBA" id="ARBA00034521"/>
    </source>
</evidence>
<dbReference type="RefSeq" id="WP_012625546.1">
    <property type="nucleotide sequence ID" value="NZ_FPIW01000009.1"/>
</dbReference>
<dbReference type="CDD" id="cd02440">
    <property type="entry name" value="AdoMet_MTases"/>
    <property type="match status" value="1"/>
</dbReference>
<comment type="catalytic activity">
    <reaction evidence="6">
        <text>arsenic triglutathione + [thioredoxin]-dithiol + S-adenosyl-L-methionine + 2 H2O = methylarsonous acid + [thioredoxin]-disulfide + 3 glutathione + S-adenosyl-L-homocysteine + H(+)</text>
        <dbReference type="Rhea" id="RHEA:69460"/>
        <dbReference type="Rhea" id="RHEA-COMP:10698"/>
        <dbReference type="Rhea" id="RHEA-COMP:10700"/>
        <dbReference type="ChEBI" id="CHEBI:15377"/>
        <dbReference type="ChEBI" id="CHEBI:15378"/>
        <dbReference type="ChEBI" id="CHEBI:17826"/>
        <dbReference type="ChEBI" id="CHEBI:29950"/>
        <dbReference type="ChEBI" id="CHEBI:50058"/>
        <dbReference type="ChEBI" id="CHEBI:57856"/>
        <dbReference type="ChEBI" id="CHEBI:57925"/>
        <dbReference type="ChEBI" id="CHEBI:59789"/>
        <dbReference type="ChEBI" id="CHEBI:183640"/>
        <dbReference type="EC" id="2.1.1.137"/>
    </reaction>
</comment>
<keyword evidence="10" id="KW-0489">Methyltransferase</keyword>
<protein>
    <recommendedName>
        <fullName evidence="5">Arsenite methyltransferase</fullName>
        <ecNumber evidence="4">2.1.1.137</ecNumber>
    </recommendedName>
</protein>
<dbReference type="Pfam" id="PF13847">
    <property type="entry name" value="Methyltransf_31"/>
    <property type="match status" value="1"/>
</dbReference>
<evidence type="ECO:0000259" key="9">
    <source>
        <dbReference type="Pfam" id="PF13847"/>
    </source>
</evidence>
<keyword evidence="2" id="KW-0949">S-adenosyl-L-methionine</keyword>
<dbReference type="InterPro" id="IPR029063">
    <property type="entry name" value="SAM-dependent_MTases_sf"/>
</dbReference>
<evidence type="ECO:0000256" key="1">
    <source>
        <dbReference type="ARBA" id="ARBA00022679"/>
    </source>
</evidence>
<reference evidence="11" key="1">
    <citation type="submission" date="2016-11" db="EMBL/GenBank/DDBJ databases">
        <authorList>
            <person name="Jaros S."/>
            <person name="Januszkiewicz K."/>
            <person name="Wedrychowicz H."/>
        </authorList>
    </citation>
    <scope>NUCLEOTIDE SEQUENCE [LARGE SCALE GENOMIC DNA]</scope>
    <source>
        <strain evidence="11">DSM 7057</strain>
    </source>
</reference>
<name>A0AA94HSC3_DESDE</name>
<comment type="catalytic activity">
    <reaction evidence="7">
        <text>arsenic triglutathione + 2 [thioredoxin]-dithiol + 2 S-adenosyl-L-methionine + H2O = dimethylarsinous acid + 2 [thioredoxin]-disulfide + 3 glutathione + 2 S-adenosyl-L-homocysteine + 2 H(+)</text>
        <dbReference type="Rhea" id="RHEA:69464"/>
        <dbReference type="Rhea" id="RHEA-COMP:10698"/>
        <dbReference type="Rhea" id="RHEA-COMP:10700"/>
        <dbReference type="ChEBI" id="CHEBI:15377"/>
        <dbReference type="ChEBI" id="CHEBI:15378"/>
        <dbReference type="ChEBI" id="CHEBI:23808"/>
        <dbReference type="ChEBI" id="CHEBI:29950"/>
        <dbReference type="ChEBI" id="CHEBI:50058"/>
        <dbReference type="ChEBI" id="CHEBI:57856"/>
        <dbReference type="ChEBI" id="CHEBI:57925"/>
        <dbReference type="ChEBI" id="CHEBI:59789"/>
        <dbReference type="ChEBI" id="CHEBI:183640"/>
        <dbReference type="EC" id="2.1.1.137"/>
    </reaction>
</comment>
<dbReference type="Proteomes" id="UP000182680">
    <property type="component" value="Unassembled WGS sequence"/>
</dbReference>
<evidence type="ECO:0000256" key="3">
    <source>
        <dbReference type="ARBA" id="ARBA00034487"/>
    </source>
</evidence>
<evidence type="ECO:0000313" key="11">
    <source>
        <dbReference type="Proteomes" id="UP000182680"/>
    </source>
</evidence>
<evidence type="ECO:0000256" key="2">
    <source>
        <dbReference type="ARBA" id="ARBA00022691"/>
    </source>
</evidence>
<keyword evidence="1" id="KW-0808">Transferase</keyword>
<comment type="caution">
    <text evidence="10">The sequence shown here is derived from an EMBL/GenBank/DDBJ whole genome shotgun (WGS) entry which is preliminary data.</text>
</comment>
<dbReference type="AlphaFoldDB" id="A0AA94HSC3"/>
<dbReference type="GO" id="GO:0032259">
    <property type="term" value="P:methylation"/>
    <property type="evidence" value="ECO:0007669"/>
    <property type="project" value="UniProtKB-KW"/>
</dbReference>
<evidence type="ECO:0000313" key="10">
    <source>
        <dbReference type="EMBL" id="SFW32411.1"/>
    </source>
</evidence>
<gene>
    <name evidence="10" type="ORF">SAMN02910291_00836</name>
</gene>
<dbReference type="NCBIfam" id="NF008823">
    <property type="entry name" value="PRK11873.1"/>
    <property type="match status" value="1"/>
</dbReference>
<comment type="catalytic activity">
    <reaction evidence="8">
        <text>arsenic triglutathione + 3 [thioredoxin]-dithiol + 3 S-adenosyl-L-methionine = trimethylarsine + 3 [thioredoxin]-disulfide + 3 glutathione + 3 S-adenosyl-L-homocysteine + 3 H(+)</text>
        <dbReference type="Rhea" id="RHEA:69432"/>
        <dbReference type="Rhea" id="RHEA-COMP:10698"/>
        <dbReference type="Rhea" id="RHEA-COMP:10700"/>
        <dbReference type="ChEBI" id="CHEBI:15378"/>
        <dbReference type="ChEBI" id="CHEBI:27130"/>
        <dbReference type="ChEBI" id="CHEBI:29950"/>
        <dbReference type="ChEBI" id="CHEBI:50058"/>
        <dbReference type="ChEBI" id="CHEBI:57856"/>
        <dbReference type="ChEBI" id="CHEBI:57925"/>
        <dbReference type="ChEBI" id="CHEBI:59789"/>
        <dbReference type="ChEBI" id="CHEBI:183640"/>
        <dbReference type="EC" id="2.1.1.137"/>
    </reaction>
</comment>
<sequence length="281" mass="29746">MKSAGKETDRQTITETVRSGYAAIASGAQRSCCSNRRSGQADPARLAESLGYDAKTLARLPEGANMGLSCGNPVALAALLEGQTVLDLGSGGGFDVFQAGERVKASGRVIGVDMTPEMLAKARKNIESYRELTGLDNVEFRLGEIEHLPVADNSVDVVLSNCVINLSPDKAQVWHEIFRVLKPGGKVAVSDLALLKPLPDNIRDMAAALVGCVAGAVLIDTSAALLEKTGFSGVTLTPKPSYVQSMQDWNDPLYAEIATNLPKGEDLTDYVVSLSIEAVKP</sequence>
<dbReference type="SUPFAM" id="SSF53335">
    <property type="entry name" value="S-adenosyl-L-methionine-dependent methyltransferases"/>
    <property type="match status" value="1"/>
</dbReference>
<dbReference type="OMA" id="CVINHAK"/>
<dbReference type="Gene3D" id="3.40.50.150">
    <property type="entry name" value="Vaccinia Virus protein VP39"/>
    <property type="match status" value="1"/>
</dbReference>
<dbReference type="InterPro" id="IPR026669">
    <property type="entry name" value="Arsenite_MeTrfase-like"/>
</dbReference>
<evidence type="ECO:0000256" key="8">
    <source>
        <dbReference type="ARBA" id="ARBA00048428"/>
    </source>
</evidence>
<organism evidence="10 11">
    <name type="scientific">Desulfovibrio desulfuricans</name>
    <dbReference type="NCBI Taxonomy" id="876"/>
    <lineage>
        <taxon>Bacteria</taxon>
        <taxon>Pseudomonadati</taxon>
        <taxon>Thermodesulfobacteriota</taxon>
        <taxon>Desulfovibrionia</taxon>
        <taxon>Desulfovibrionales</taxon>
        <taxon>Desulfovibrionaceae</taxon>
        <taxon>Desulfovibrio</taxon>
    </lineage>
</organism>